<feature type="region of interest" description="Disordered" evidence="1">
    <location>
        <begin position="1"/>
        <end position="23"/>
    </location>
</feature>
<evidence type="ECO:0000313" key="3">
    <source>
        <dbReference type="EMBL" id="PVV03910.1"/>
    </source>
</evidence>
<dbReference type="AlphaFoldDB" id="A0A2T9ZH74"/>
<accession>A0A2T9ZH74</accession>
<gene>
    <name evidence="3" type="ORF">BB560_001595</name>
    <name evidence="2" type="ORF">BB560_001597</name>
</gene>
<feature type="compositionally biased region" description="Basic and acidic residues" evidence="1">
    <location>
        <begin position="93"/>
        <end position="104"/>
    </location>
</feature>
<feature type="compositionally biased region" description="Polar residues" evidence="1">
    <location>
        <begin position="1"/>
        <end position="13"/>
    </location>
</feature>
<name>A0A2T9ZH74_9FUNG</name>
<proteinExistence type="predicted"/>
<dbReference type="EMBL" id="MBFS01000180">
    <property type="protein sequence ID" value="PVV03910.1"/>
    <property type="molecule type" value="Genomic_DNA"/>
</dbReference>
<feature type="compositionally biased region" description="Low complexity" evidence="1">
    <location>
        <begin position="40"/>
        <end position="55"/>
    </location>
</feature>
<comment type="caution">
    <text evidence="3">The sequence shown here is derived from an EMBL/GenBank/DDBJ whole genome shotgun (WGS) entry which is preliminary data.</text>
</comment>
<dbReference type="Proteomes" id="UP000245609">
    <property type="component" value="Unassembled WGS sequence"/>
</dbReference>
<dbReference type="EMBL" id="MBFS01000180">
    <property type="protein sequence ID" value="PVV03908.1"/>
    <property type="molecule type" value="Genomic_DNA"/>
</dbReference>
<sequence length="154" mass="16989">MTESFNKRYSLQNIGPAIPGSSSLEKEILEQLTFSDKKTNLNNPSMSLSSQQSSLPKDEPTQPNSAQSSSQAAGTSKPTEDIDTPKNVTSALPDRRNSQTDFKPKVTAQVISTTDMSKISKSYSVVSEDKHKNSMAAKLRKKLMRRSMIAEYVE</sequence>
<organism evidence="3 4">
    <name type="scientific">Smittium megazygosporum</name>
    <dbReference type="NCBI Taxonomy" id="133381"/>
    <lineage>
        <taxon>Eukaryota</taxon>
        <taxon>Fungi</taxon>
        <taxon>Fungi incertae sedis</taxon>
        <taxon>Zoopagomycota</taxon>
        <taxon>Kickxellomycotina</taxon>
        <taxon>Harpellomycetes</taxon>
        <taxon>Harpellales</taxon>
        <taxon>Legeriomycetaceae</taxon>
        <taxon>Smittium</taxon>
    </lineage>
</organism>
<protein>
    <submittedName>
        <fullName evidence="3">Uncharacterized protein</fullName>
    </submittedName>
</protein>
<feature type="region of interest" description="Disordered" evidence="1">
    <location>
        <begin position="35"/>
        <end position="106"/>
    </location>
</feature>
<evidence type="ECO:0000256" key="1">
    <source>
        <dbReference type="SAM" id="MobiDB-lite"/>
    </source>
</evidence>
<evidence type="ECO:0000313" key="2">
    <source>
        <dbReference type="EMBL" id="PVV03908.1"/>
    </source>
</evidence>
<keyword evidence="4" id="KW-1185">Reference proteome</keyword>
<reference evidence="3 4" key="1">
    <citation type="journal article" date="2018" name="MBio">
        <title>Comparative Genomics Reveals the Core Gene Toolbox for the Fungus-Insect Symbiosis.</title>
        <authorList>
            <person name="Wang Y."/>
            <person name="Stata M."/>
            <person name="Wang W."/>
            <person name="Stajich J.E."/>
            <person name="White M.M."/>
            <person name="Moncalvo J.M."/>
        </authorList>
    </citation>
    <scope>NUCLEOTIDE SEQUENCE [LARGE SCALE GENOMIC DNA]</scope>
    <source>
        <strain evidence="3 4">SC-DP-2</strain>
    </source>
</reference>
<evidence type="ECO:0000313" key="4">
    <source>
        <dbReference type="Proteomes" id="UP000245609"/>
    </source>
</evidence>